<feature type="compositionally biased region" description="Basic residues" evidence="1">
    <location>
        <begin position="435"/>
        <end position="445"/>
    </location>
</feature>
<dbReference type="STRING" id="50990.A0A4Y7PL74"/>
<organism evidence="3 4">
    <name type="scientific">Rickenella mellea</name>
    <dbReference type="NCBI Taxonomy" id="50990"/>
    <lineage>
        <taxon>Eukaryota</taxon>
        <taxon>Fungi</taxon>
        <taxon>Dikarya</taxon>
        <taxon>Basidiomycota</taxon>
        <taxon>Agaricomycotina</taxon>
        <taxon>Agaricomycetes</taxon>
        <taxon>Hymenochaetales</taxon>
        <taxon>Rickenellaceae</taxon>
        <taxon>Rickenella</taxon>
    </lineage>
</organism>
<accession>A0A4Y7PL74</accession>
<feature type="compositionally biased region" description="Basic and acidic residues" evidence="1">
    <location>
        <begin position="424"/>
        <end position="434"/>
    </location>
</feature>
<protein>
    <recommendedName>
        <fullName evidence="2">DUF6699 domain-containing protein</fullName>
    </recommendedName>
</protein>
<evidence type="ECO:0000313" key="3">
    <source>
        <dbReference type="EMBL" id="TDL15868.1"/>
    </source>
</evidence>
<evidence type="ECO:0000259" key="2">
    <source>
        <dbReference type="Pfam" id="PF20415"/>
    </source>
</evidence>
<feature type="region of interest" description="Disordered" evidence="1">
    <location>
        <begin position="424"/>
        <end position="453"/>
    </location>
</feature>
<evidence type="ECO:0000256" key="1">
    <source>
        <dbReference type="SAM" id="MobiDB-lite"/>
    </source>
</evidence>
<name>A0A4Y7PL74_9AGAM</name>
<evidence type="ECO:0000313" key="4">
    <source>
        <dbReference type="Proteomes" id="UP000294933"/>
    </source>
</evidence>
<dbReference type="InterPro" id="IPR046522">
    <property type="entry name" value="DUF6699"/>
</dbReference>
<dbReference type="Proteomes" id="UP000294933">
    <property type="component" value="Unassembled WGS sequence"/>
</dbReference>
<gene>
    <name evidence="3" type="ORF">BD410DRAFT_777654</name>
</gene>
<dbReference type="EMBL" id="ML170259">
    <property type="protein sequence ID" value="TDL15868.1"/>
    <property type="molecule type" value="Genomic_DNA"/>
</dbReference>
<dbReference type="VEuPathDB" id="FungiDB:BD410DRAFT_777654"/>
<feature type="region of interest" description="Disordered" evidence="1">
    <location>
        <begin position="1"/>
        <end position="66"/>
    </location>
</feature>
<dbReference type="AlphaFoldDB" id="A0A4Y7PL74"/>
<feature type="domain" description="DUF6699" evidence="2">
    <location>
        <begin position="255"/>
        <end position="387"/>
    </location>
</feature>
<reference evidence="3 4" key="1">
    <citation type="submission" date="2018-06" db="EMBL/GenBank/DDBJ databases">
        <title>A transcriptomic atlas of mushroom development highlights an independent origin of complex multicellularity.</title>
        <authorList>
            <consortium name="DOE Joint Genome Institute"/>
            <person name="Krizsan K."/>
            <person name="Almasi E."/>
            <person name="Merenyi Z."/>
            <person name="Sahu N."/>
            <person name="Viragh M."/>
            <person name="Koszo T."/>
            <person name="Mondo S."/>
            <person name="Kiss B."/>
            <person name="Balint B."/>
            <person name="Kues U."/>
            <person name="Barry K."/>
            <person name="Hegedus J.C."/>
            <person name="Henrissat B."/>
            <person name="Johnson J."/>
            <person name="Lipzen A."/>
            <person name="Ohm R."/>
            <person name="Nagy I."/>
            <person name="Pangilinan J."/>
            <person name="Yan J."/>
            <person name="Xiong Y."/>
            <person name="Grigoriev I.V."/>
            <person name="Hibbett D.S."/>
            <person name="Nagy L.G."/>
        </authorList>
    </citation>
    <scope>NUCLEOTIDE SEQUENCE [LARGE SCALE GENOMIC DNA]</scope>
    <source>
        <strain evidence="3 4">SZMC22713</strain>
    </source>
</reference>
<feature type="compositionally biased region" description="Gly residues" evidence="1">
    <location>
        <begin position="89"/>
        <end position="99"/>
    </location>
</feature>
<sequence>MPSTANSPFAPFIPPLPEDIRDTPPQHRPVIPPMMDRQASNGASPGWGMPPAIERQASNGAPPGWGQPNSYYAAPVGLPQSGLTEDWLGFGGGAGGGGHPSSAWSGHPQLHPHHPGTPWAGPGGMPMTGYSAYQPPLPGYGMPPPTMGYGVAPMPGAYPGMGYPGTPWQGSGFGPPTPGSGMGMPPMGYEGAYEAQTNLGRLVNNDDLQAYTRFAPGKNYGPVLDPLQVAAVGARPQLNPLIAPPPEDPQERAHLTWNMLFETARAKRSDDSRSLSWSKGRDEPATFPRVTSLRLLCRTFPWTVDIKAHRRELGVTCGDVIDQLCTFLMGHVSGSEYNASSNVVKRKVTETYQMNRSATHDVPGGRLGEGLKRIDWLGTDTMFEGVEFDPEYVRRRLGFTSRGKDLPCVWVLNCGKRWVLSDEERREMEEMERRRPSRSNSRRHSRNVDHDHD</sequence>
<feature type="region of interest" description="Disordered" evidence="1">
    <location>
        <begin position="87"/>
        <end position="122"/>
    </location>
</feature>
<dbReference type="OrthoDB" id="3352225at2759"/>
<keyword evidence="4" id="KW-1185">Reference proteome</keyword>
<dbReference type="Pfam" id="PF20415">
    <property type="entry name" value="DUF6699"/>
    <property type="match status" value="1"/>
</dbReference>
<proteinExistence type="predicted"/>